<evidence type="ECO:0000256" key="1">
    <source>
        <dbReference type="SAM" id="Coils"/>
    </source>
</evidence>
<dbReference type="EMBL" id="FNCO01000008">
    <property type="protein sequence ID" value="SDH73865.1"/>
    <property type="molecule type" value="Genomic_DNA"/>
</dbReference>
<accession>A0A1G8EVK0</accession>
<dbReference type="Proteomes" id="UP000182894">
    <property type="component" value="Unassembled WGS sequence"/>
</dbReference>
<keyword evidence="2" id="KW-0812">Transmembrane</keyword>
<gene>
    <name evidence="3" type="ORF">SAMN05216605_1082</name>
</gene>
<keyword evidence="4" id="KW-1185">Reference proteome</keyword>
<dbReference type="AlphaFoldDB" id="A0A1G8EVK0"/>
<keyword evidence="2" id="KW-1133">Transmembrane helix</keyword>
<keyword evidence="2" id="KW-0472">Membrane</keyword>
<keyword evidence="1" id="KW-0175">Coiled coil</keyword>
<evidence type="ECO:0000313" key="4">
    <source>
        <dbReference type="Proteomes" id="UP000182894"/>
    </source>
</evidence>
<sequence length="95" mass="10713">MFGFGLSWVVMGVCILLVQGAGVALCLQVLQRREAFAALQNSQAQLKQMQARVYQLENEICELTAGLRAEKAHVEQLQRQLEFAQQQARQIQHDS</sequence>
<protein>
    <submittedName>
        <fullName evidence="3">DNA recombination protein RmuC</fullName>
    </submittedName>
</protein>
<organism evidence="3 4">
    <name type="scientific">Pseudomonas abietaniphila</name>
    <dbReference type="NCBI Taxonomy" id="89065"/>
    <lineage>
        <taxon>Bacteria</taxon>
        <taxon>Pseudomonadati</taxon>
        <taxon>Pseudomonadota</taxon>
        <taxon>Gammaproteobacteria</taxon>
        <taxon>Pseudomonadales</taxon>
        <taxon>Pseudomonadaceae</taxon>
        <taxon>Pseudomonas</taxon>
    </lineage>
</organism>
<evidence type="ECO:0000256" key="2">
    <source>
        <dbReference type="SAM" id="Phobius"/>
    </source>
</evidence>
<dbReference type="STRING" id="89065.SAMN05216605_1082"/>
<feature type="transmembrane region" description="Helical" evidence="2">
    <location>
        <begin position="6"/>
        <end position="30"/>
    </location>
</feature>
<name>A0A1G8EVK0_9PSED</name>
<dbReference type="RefSeq" id="WP_244165850.1">
    <property type="nucleotide sequence ID" value="NZ_FNCO01000008.1"/>
</dbReference>
<proteinExistence type="predicted"/>
<evidence type="ECO:0000313" key="3">
    <source>
        <dbReference type="EMBL" id="SDH73865.1"/>
    </source>
</evidence>
<feature type="coiled-coil region" evidence="1">
    <location>
        <begin position="32"/>
        <end position="94"/>
    </location>
</feature>
<reference evidence="4" key="1">
    <citation type="submission" date="2016-10" db="EMBL/GenBank/DDBJ databases">
        <authorList>
            <person name="Varghese N."/>
            <person name="Submissions S."/>
        </authorList>
    </citation>
    <scope>NUCLEOTIDE SEQUENCE [LARGE SCALE GENOMIC DNA]</scope>
    <source>
        <strain evidence="4">ATCC 700689</strain>
    </source>
</reference>